<dbReference type="SUPFAM" id="SSF51735">
    <property type="entry name" value="NAD(P)-binding Rossmann-fold domains"/>
    <property type="match status" value="1"/>
</dbReference>
<protein>
    <recommendedName>
        <fullName evidence="2">6-phosphogluconate dehydrogenase NADP-binding domain-containing protein</fullName>
    </recommendedName>
</protein>
<dbReference type="PANTHER" id="PTHR43580">
    <property type="entry name" value="OXIDOREDUCTASE GLYR1-RELATED"/>
    <property type="match status" value="1"/>
</dbReference>
<evidence type="ECO:0000256" key="1">
    <source>
        <dbReference type="SAM" id="SignalP"/>
    </source>
</evidence>
<accession>A0A7J7KYJ4</accession>
<reference evidence="3 4" key="1">
    <citation type="journal article" date="2020" name="IScience">
        <title>Genome Sequencing of the Endangered Kingdonia uniflora (Circaeasteraceae, Ranunculales) Reveals Potential Mechanisms of Evolutionary Specialization.</title>
        <authorList>
            <person name="Sun Y."/>
            <person name="Deng T."/>
            <person name="Zhang A."/>
            <person name="Moore M.J."/>
            <person name="Landis J.B."/>
            <person name="Lin N."/>
            <person name="Zhang H."/>
            <person name="Zhang X."/>
            <person name="Huang J."/>
            <person name="Zhang X."/>
            <person name="Sun H."/>
            <person name="Wang H."/>
        </authorList>
    </citation>
    <scope>NUCLEOTIDE SEQUENCE [LARGE SCALE GENOMIC DNA]</scope>
    <source>
        <strain evidence="3">TB1705</strain>
        <tissue evidence="3">Leaf</tissue>
    </source>
</reference>
<keyword evidence="1" id="KW-0732">Signal</keyword>
<dbReference type="GO" id="GO:0005829">
    <property type="term" value="C:cytosol"/>
    <property type="evidence" value="ECO:0007669"/>
    <property type="project" value="TreeGrafter"/>
</dbReference>
<evidence type="ECO:0000313" key="4">
    <source>
        <dbReference type="Proteomes" id="UP000541444"/>
    </source>
</evidence>
<sequence>MIGLCALCFGICYGMGDLLGVLEQICEGKGYIDMSTIVVDTSSKINEGGQLLEAPISGSKKPVEDGQLVILAAGEK</sequence>
<dbReference type="Proteomes" id="UP000541444">
    <property type="component" value="Unassembled WGS sequence"/>
</dbReference>
<dbReference type="GO" id="GO:0050661">
    <property type="term" value="F:NADP binding"/>
    <property type="evidence" value="ECO:0007669"/>
    <property type="project" value="InterPro"/>
</dbReference>
<dbReference type="InterPro" id="IPR051265">
    <property type="entry name" value="HIBADH-related_NP60_sf"/>
</dbReference>
<organism evidence="3 4">
    <name type="scientific">Kingdonia uniflora</name>
    <dbReference type="NCBI Taxonomy" id="39325"/>
    <lineage>
        <taxon>Eukaryota</taxon>
        <taxon>Viridiplantae</taxon>
        <taxon>Streptophyta</taxon>
        <taxon>Embryophyta</taxon>
        <taxon>Tracheophyta</taxon>
        <taxon>Spermatophyta</taxon>
        <taxon>Magnoliopsida</taxon>
        <taxon>Ranunculales</taxon>
        <taxon>Circaeasteraceae</taxon>
        <taxon>Kingdonia</taxon>
    </lineage>
</organism>
<dbReference type="Pfam" id="PF03446">
    <property type="entry name" value="NAD_binding_2"/>
    <property type="match status" value="1"/>
</dbReference>
<feature type="signal peptide" evidence="1">
    <location>
        <begin position="1"/>
        <end position="16"/>
    </location>
</feature>
<feature type="chain" id="PRO_5029898037" description="6-phosphogluconate dehydrogenase NADP-binding domain-containing protein" evidence="1">
    <location>
        <begin position="17"/>
        <end position="76"/>
    </location>
</feature>
<dbReference type="PANTHER" id="PTHR43580:SF9">
    <property type="entry name" value="GLYOXYLATE_SUCCINIC SEMIALDEHYDE REDUCTASE 1"/>
    <property type="match status" value="1"/>
</dbReference>
<name>A0A7J7KYJ4_9MAGN</name>
<keyword evidence="4" id="KW-1185">Reference proteome</keyword>
<feature type="non-terminal residue" evidence="3">
    <location>
        <position position="1"/>
    </location>
</feature>
<gene>
    <name evidence="3" type="ORF">GIB67_027282</name>
</gene>
<dbReference type="InterPro" id="IPR036291">
    <property type="entry name" value="NAD(P)-bd_dom_sf"/>
</dbReference>
<feature type="domain" description="6-phosphogluconate dehydrogenase NADP-binding" evidence="2">
    <location>
        <begin position="20"/>
        <end position="76"/>
    </location>
</feature>
<dbReference type="InterPro" id="IPR006115">
    <property type="entry name" value="6PGDH_NADP-bd"/>
</dbReference>
<comment type="caution">
    <text evidence="3">The sequence shown here is derived from an EMBL/GenBank/DDBJ whole genome shotgun (WGS) entry which is preliminary data.</text>
</comment>
<dbReference type="OrthoDB" id="1924723at2759"/>
<evidence type="ECO:0000259" key="2">
    <source>
        <dbReference type="Pfam" id="PF03446"/>
    </source>
</evidence>
<dbReference type="EMBL" id="JACGCM010002788">
    <property type="protein sequence ID" value="KAF6135408.1"/>
    <property type="molecule type" value="Genomic_DNA"/>
</dbReference>
<dbReference type="Gene3D" id="3.40.50.720">
    <property type="entry name" value="NAD(P)-binding Rossmann-like Domain"/>
    <property type="match status" value="1"/>
</dbReference>
<proteinExistence type="predicted"/>
<dbReference type="AlphaFoldDB" id="A0A7J7KYJ4"/>
<evidence type="ECO:0000313" key="3">
    <source>
        <dbReference type="EMBL" id="KAF6135408.1"/>
    </source>
</evidence>